<dbReference type="FunFam" id="3.20.20.70:FF:000006">
    <property type="entry name" value="Imidazole glycerol phosphate synthase subunit HisF"/>
    <property type="match status" value="1"/>
</dbReference>
<dbReference type="Pfam" id="PF00977">
    <property type="entry name" value="His_biosynth"/>
    <property type="match status" value="1"/>
</dbReference>
<comment type="function">
    <text evidence="9 11">IGPS catalyzes the conversion of PRFAR and glutamine to IGP, AICAR and glutamate. The HisF subunit catalyzes the cyclization activity that produces IGP and AICAR from PRFAR using the ammonia provided by the HisH subunit.</text>
</comment>
<name>A0A516GAX6_9MICO</name>
<evidence type="ECO:0000256" key="7">
    <source>
        <dbReference type="ARBA" id="ARBA00023102"/>
    </source>
</evidence>
<evidence type="ECO:0000256" key="12">
    <source>
        <dbReference type="RuleBase" id="RU003657"/>
    </source>
</evidence>
<dbReference type="Proteomes" id="UP000315395">
    <property type="component" value="Chromosome"/>
</dbReference>
<comment type="similarity">
    <text evidence="3 11 12">Belongs to the HisA/HisF family.</text>
</comment>
<dbReference type="GO" id="GO:0000107">
    <property type="term" value="F:imidazoleglycerol-phosphate synthase activity"/>
    <property type="evidence" value="ECO:0007669"/>
    <property type="project" value="UniProtKB-UniRule"/>
</dbReference>
<dbReference type="NCBIfam" id="TIGR00735">
    <property type="entry name" value="hisF"/>
    <property type="match status" value="1"/>
</dbReference>
<dbReference type="Gene3D" id="3.20.20.70">
    <property type="entry name" value="Aldolase class I"/>
    <property type="match status" value="1"/>
</dbReference>
<dbReference type="PANTHER" id="PTHR21235">
    <property type="entry name" value="IMIDAZOLE GLYCEROL PHOSPHATE SYNTHASE SUBUNIT HISF/H IGP SYNTHASE SUBUNIT HISF/H"/>
    <property type="match status" value="1"/>
</dbReference>
<keyword evidence="5 11" id="KW-0963">Cytoplasm</keyword>
<dbReference type="OrthoDB" id="9781903at2"/>
<feature type="active site" evidence="11">
    <location>
        <position position="12"/>
    </location>
</feature>
<proteinExistence type="inferred from homology"/>
<dbReference type="UniPathway" id="UPA00031">
    <property type="reaction ID" value="UER00010"/>
</dbReference>
<comment type="pathway">
    <text evidence="2 11">Amino-acid biosynthesis; L-histidine biosynthesis; L-histidine from 5-phospho-alpha-D-ribose 1-diphosphate: step 5/9.</text>
</comment>
<dbReference type="RefSeq" id="WP_143783344.1">
    <property type="nucleotide sequence ID" value="NZ_CP041616.1"/>
</dbReference>
<dbReference type="CDD" id="cd04731">
    <property type="entry name" value="HisF"/>
    <property type="match status" value="1"/>
</dbReference>
<dbReference type="EC" id="4.3.2.10" evidence="11"/>
<evidence type="ECO:0000313" key="13">
    <source>
        <dbReference type="EMBL" id="QDO88667.1"/>
    </source>
</evidence>
<dbReference type="GO" id="GO:0016829">
    <property type="term" value="F:lyase activity"/>
    <property type="evidence" value="ECO:0007669"/>
    <property type="project" value="UniProtKB-KW"/>
</dbReference>
<dbReference type="SUPFAM" id="SSF51366">
    <property type="entry name" value="Ribulose-phoshate binding barrel"/>
    <property type="match status" value="1"/>
</dbReference>
<dbReference type="AlphaFoldDB" id="A0A516GAX6"/>
<keyword evidence="8 11" id="KW-0456">Lyase</keyword>
<evidence type="ECO:0000256" key="1">
    <source>
        <dbReference type="ARBA" id="ARBA00004496"/>
    </source>
</evidence>
<evidence type="ECO:0000256" key="5">
    <source>
        <dbReference type="ARBA" id="ARBA00022490"/>
    </source>
</evidence>
<reference evidence="13 14" key="1">
    <citation type="submission" date="2019-07" db="EMBL/GenBank/DDBJ databases">
        <title>complete genome sequencing of Ornithinimicrobium sp. H23M54.</title>
        <authorList>
            <person name="Bae J.-W."/>
            <person name="Lee S.-Y."/>
        </authorList>
    </citation>
    <scope>NUCLEOTIDE SEQUENCE [LARGE SCALE GENOMIC DNA]</scope>
    <source>
        <strain evidence="13 14">H23M54</strain>
    </source>
</reference>
<keyword evidence="7 11" id="KW-0368">Histidine biosynthesis</keyword>
<keyword evidence="6 11" id="KW-0028">Amino-acid biosynthesis</keyword>
<dbReference type="InterPro" id="IPR004651">
    <property type="entry name" value="HisF"/>
</dbReference>
<dbReference type="HAMAP" id="MF_01013">
    <property type="entry name" value="HisF"/>
    <property type="match status" value="1"/>
</dbReference>
<dbReference type="InterPro" id="IPR013785">
    <property type="entry name" value="Aldolase_TIM"/>
</dbReference>
<organism evidence="13 14">
    <name type="scientific">Ornithinimicrobium ciconiae</name>
    <dbReference type="NCBI Taxonomy" id="2594265"/>
    <lineage>
        <taxon>Bacteria</taxon>
        <taxon>Bacillati</taxon>
        <taxon>Actinomycetota</taxon>
        <taxon>Actinomycetes</taxon>
        <taxon>Micrococcales</taxon>
        <taxon>Ornithinimicrobiaceae</taxon>
        <taxon>Ornithinimicrobium</taxon>
    </lineage>
</organism>
<protein>
    <recommendedName>
        <fullName evidence="11">Imidazole glycerol phosphate synthase subunit HisF</fullName>
        <ecNumber evidence="11">4.3.2.10</ecNumber>
    </recommendedName>
    <alternativeName>
        <fullName evidence="11">IGP synthase cyclase subunit</fullName>
    </alternativeName>
    <alternativeName>
        <fullName evidence="11">IGP synthase subunit HisF</fullName>
    </alternativeName>
    <alternativeName>
        <fullName evidence="11">ImGP synthase subunit HisF</fullName>
        <shortName evidence="11">IGPS subunit HisF</shortName>
    </alternativeName>
</protein>
<evidence type="ECO:0000256" key="10">
    <source>
        <dbReference type="ARBA" id="ARBA00047838"/>
    </source>
</evidence>
<evidence type="ECO:0000256" key="4">
    <source>
        <dbReference type="ARBA" id="ARBA00011152"/>
    </source>
</evidence>
<dbReference type="PANTHER" id="PTHR21235:SF2">
    <property type="entry name" value="IMIDAZOLE GLYCEROL PHOSPHATE SYNTHASE HISHF"/>
    <property type="match status" value="1"/>
</dbReference>
<comment type="catalytic activity">
    <reaction evidence="10 11">
        <text>5-[(5-phospho-1-deoxy-D-ribulos-1-ylimino)methylamino]-1-(5-phospho-beta-D-ribosyl)imidazole-4-carboxamide + L-glutamine = D-erythro-1-(imidazol-4-yl)glycerol 3-phosphate + 5-amino-1-(5-phospho-beta-D-ribosyl)imidazole-4-carboxamide + L-glutamate + H(+)</text>
        <dbReference type="Rhea" id="RHEA:24793"/>
        <dbReference type="ChEBI" id="CHEBI:15378"/>
        <dbReference type="ChEBI" id="CHEBI:29985"/>
        <dbReference type="ChEBI" id="CHEBI:58278"/>
        <dbReference type="ChEBI" id="CHEBI:58359"/>
        <dbReference type="ChEBI" id="CHEBI:58475"/>
        <dbReference type="ChEBI" id="CHEBI:58525"/>
        <dbReference type="EC" id="4.3.2.10"/>
    </reaction>
</comment>
<evidence type="ECO:0000256" key="3">
    <source>
        <dbReference type="ARBA" id="ARBA00009667"/>
    </source>
</evidence>
<gene>
    <name evidence="11 13" type="primary">hisF</name>
    <name evidence="13" type="ORF">FNH13_10265</name>
</gene>
<dbReference type="GO" id="GO:0005737">
    <property type="term" value="C:cytoplasm"/>
    <property type="evidence" value="ECO:0007669"/>
    <property type="project" value="UniProtKB-SubCell"/>
</dbReference>
<sequence>MTLARRIIACLDVKDGRVVKGTRFRDHQDMGDITELAARYSAQGVDELVFYDITASPQGRRVDVDWIDRVAREIDIPFCVAGGISSVQDARAVLVAGADKVSVNTPATRRPELVGELAREFGTQCVVVGVDSLRDEDGQWRIRQLTGDPEATRALDTTTLAWVERVQELGAGEIVLNAMGSDGVRQGYDVEQLRAVRQVCGVPLIASGGAGTVQHFIDVFTEADVDGALAAGVFHSGDLTIGDLKGALHRAGVEVRLDDPTLSAAAASTSAGTSTSAATLTESTAT</sequence>
<evidence type="ECO:0000256" key="11">
    <source>
        <dbReference type="HAMAP-Rule" id="MF_01013"/>
    </source>
</evidence>
<accession>A0A516GAX6</accession>
<dbReference type="InterPro" id="IPR011060">
    <property type="entry name" value="RibuloseP-bd_barrel"/>
</dbReference>
<dbReference type="KEGG" id="orz:FNH13_10265"/>
<dbReference type="InterPro" id="IPR050064">
    <property type="entry name" value="IGPS_HisA/HisF"/>
</dbReference>
<evidence type="ECO:0000256" key="9">
    <source>
        <dbReference type="ARBA" id="ARBA00025475"/>
    </source>
</evidence>
<comment type="subunit">
    <text evidence="4 11">Heterodimer of HisH and HisF.</text>
</comment>
<dbReference type="GO" id="GO:0000105">
    <property type="term" value="P:L-histidine biosynthetic process"/>
    <property type="evidence" value="ECO:0007669"/>
    <property type="project" value="UniProtKB-UniRule"/>
</dbReference>
<evidence type="ECO:0000256" key="8">
    <source>
        <dbReference type="ARBA" id="ARBA00023239"/>
    </source>
</evidence>
<evidence type="ECO:0000256" key="2">
    <source>
        <dbReference type="ARBA" id="ARBA00005091"/>
    </source>
</evidence>
<evidence type="ECO:0000313" key="14">
    <source>
        <dbReference type="Proteomes" id="UP000315395"/>
    </source>
</evidence>
<keyword evidence="14" id="KW-1185">Reference proteome</keyword>
<feature type="active site" evidence="11">
    <location>
        <position position="131"/>
    </location>
</feature>
<dbReference type="EMBL" id="CP041616">
    <property type="protein sequence ID" value="QDO88667.1"/>
    <property type="molecule type" value="Genomic_DNA"/>
</dbReference>
<comment type="subcellular location">
    <subcellularLocation>
        <location evidence="1 11">Cytoplasm</location>
    </subcellularLocation>
</comment>
<evidence type="ECO:0000256" key="6">
    <source>
        <dbReference type="ARBA" id="ARBA00022605"/>
    </source>
</evidence>
<dbReference type="InterPro" id="IPR006062">
    <property type="entry name" value="His_biosynth"/>
</dbReference>